<gene>
    <name evidence="1" type="ORF">FLM9_1417</name>
</gene>
<organism evidence="1 2">
    <name type="scientific">Candidatus Synechococcus spongiarum</name>
    <dbReference type="NCBI Taxonomy" id="431041"/>
    <lineage>
        <taxon>Bacteria</taxon>
        <taxon>Bacillati</taxon>
        <taxon>Cyanobacteriota</taxon>
        <taxon>Cyanophyceae</taxon>
        <taxon>Synechococcales</taxon>
        <taxon>Synechococcaceae</taxon>
        <taxon>Synechococcus</taxon>
    </lineage>
</organism>
<accession>A0A164Y626</accession>
<keyword evidence="2" id="KW-1185">Reference proteome</keyword>
<protein>
    <submittedName>
        <fullName evidence="1">Cell division protein FtsQ</fullName>
    </submittedName>
</protein>
<evidence type="ECO:0000313" key="1">
    <source>
        <dbReference type="EMBL" id="SAY39329.1"/>
    </source>
</evidence>
<dbReference type="OrthoDB" id="552384at2"/>
<name>A0A164Y626_9SYNE</name>
<dbReference type="AlphaFoldDB" id="A0A164Y626"/>
<keyword evidence="1" id="KW-0132">Cell division</keyword>
<sequence length="257" mass="29005">MRSGPREIGQGRWQLIQLWRLLVFSGAAVGLAWVLLEKGWWVKTPGQVVFHGASPQEHGTLVAASPLQFPTPLLTVDPSSMEQQLRRLAWPTLQVQVQRALAPPQLVVHLQNTTAQAWARRSFADRVERGVLDHRFNWTRVDGRHQLDRFPMVRHHVLVLVDFWTPDLQDTLAELFAGLEHLQTPVQTIRITTDGQLVLGTSQVLGEVHLGDPDHLERKLAAMDHLYVHLQRSGPPFSYADVDLRNPDQPNLGVSQG</sequence>
<keyword evidence="1" id="KW-0131">Cell cycle</keyword>
<dbReference type="Proteomes" id="UP000182631">
    <property type="component" value="Unassembled WGS sequence"/>
</dbReference>
<dbReference type="EMBL" id="FITM01000153">
    <property type="protein sequence ID" value="SAY39329.1"/>
    <property type="molecule type" value="Genomic_DNA"/>
</dbReference>
<evidence type="ECO:0000313" key="2">
    <source>
        <dbReference type="Proteomes" id="UP000182631"/>
    </source>
</evidence>
<dbReference type="GO" id="GO:0051301">
    <property type="term" value="P:cell division"/>
    <property type="evidence" value="ECO:0007669"/>
    <property type="project" value="UniProtKB-KW"/>
</dbReference>
<proteinExistence type="predicted"/>
<reference evidence="2" key="1">
    <citation type="submission" date="2016-02" db="EMBL/GenBank/DDBJ databases">
        <authorList>
            <person name="liu f."/>
        </authorList>
    </citation>
    <scope>NUCLEOTIDE SEQUENCE [LARGE SCALE GENOMIC DNA]</scope>
</reference>
<dbReference type="RefSeq" id="WP_074457812.1">
    <property type="nucleotide sequence ID" value="NZ_FITM01000153.1"/>
</dbReference>